<dbReference type="InterPro" id="IPR010982">
    <property type="entry name" value="Lambda_DNA-bd_dom_sf"/>
</dbReference>
<dbReference type="InterPro" id="IPR001387">
    <property type="entry name" value="Cro/C1-type_HTH"/>
</dbReference>
<evidence type="ECO:0000313" key="3">
    <source>
        <dbReference type="Proteomes" id="UP001606300"/>
    </source>
</evidence>
<dbReference type="PROSITE" id="PS50943">
    <property type="entry name" value="HTH_CROC1"/>
    <property type="match status" value="1"/>
</dbReference>
<organism evidence="2 3">
    <name type="scientific">Pelomonas dachongensis</name>
    <dbReference type="NCBI Taxonomy" id="3299029"/>
    <lineage>
        <taxon>Bacteria</taxon>
        <taxon>Pseudomonadati</taxon>
        <taxon>Pseudomonadota</taxon>
        <taxon>Betaproteobacteria</taxon>
        <taxon>Burkholderiales</taxon>
        <taxon>Sphaerotilaceae</taxon>
        <taxon>Roseateles</taxon>
    </lineage>
</organism>
<protein>
    <submittedName>
        <fullName evidence="2">XRE family transcriptional regulator</fullName>
    </submittedName>
</protein>
<gene>
    <name evidence="2" type="ORF">ACG02S_00935</name>
</gene>
<dbReference type="Proteomes" id="UP001606300">
    <property type="component" value="Unassembled WGS sequence"/>
</dbReference>
<reference evidence="2 3" key="1">
    <citation type="submission" date="2024-09" db="EMBL/GenBank/DDBJ databases">
        <title>Novel species of the genus Pelomonas and Roseateles isolated from streams.</title>
        <authorList>
            <person name="Lu H."/>
        </authorList>
    </citation>
    <scope>NUCLEOTIDE SEQUENCE [LARGE SCALE GENOMIC DNA]</scope>
    <source>
        <strain evidence="2 3">DC23W</strain>
    </source>
</reference>
<dbReference type="EMBL" id="JBIGHY010000001">
    <property type="protein sequence ID" value="MFG6412455.1"/>
    <property type="molecule type" value="Genomic_DNA"/>
</dbReference>
<evidence type="ECO:0000259" key="1">
    <source>
        <dbReference type="PROSITE" id="PS50943"/>
    </source>
</evidence>
<keyword evidence="3" id="KW-1185">Reference proteome</keyword>
<dbReference type="RefSeq" id="WP_394468561.1">
    <property type="nucleotide sequence ID" value="NZ_JBIGHY010000001.1"/>
</dbReference>
<accession>A0ABW7EG72</accession>
<sequence>MENAKKKFAERLRKAMEAAGYEPKPAVLEREFNTRFWGDPMTLHGVRRWLRGETLPSQEKLLVLAEWLEVPPQELSFGEDALKRVEQRRARWDSGIGYQDRELFEAFLKLPVPQRKLVREVILTFAKVHVTEPAQKRLKKPE</sequence>
<dbReference type="CDD" id="cd00093">
    <property type="entry name" value="HTH_XRE"/>
    <property type="match status" value="1"/>
</dbReference>
<comment type="caution">
    <text evidence="2">The sequence shown here is derived from an EMBL/GenBank/DDBJ whole genome shotgun (WGS) entry which is preliminary data.</text>
</comment>
<name>A0ABW7EG72_9BURK</name>
<proteinExistence type="predicted"/>
<evidence type="ECO:0000313" key="2">
    <source>
        <dbReference type="EMBL" id="MFG6412455.1"/>
    </source>
</evidence>
<feature type="domain" description="HTH cro/C1-type" evidence="1">
    <location>
        <begin position="46"/>
        <end position="75"/>
    </location>
</feature>
<dbReference type="Gene3D" id="1.10.260.40">
    <property type="entry name" value="lambda repressor-like DNA-binding domains"/>
    <property type="match status" value="1"/>
</dbReference>